<comment type="caution">
    <text evidence="1">The sequence shown here is derived from an EMBL/GenBank/DDBJ whole genome shotgun (WGS) entry which is preliminary data.</text>
</comment>
<evidence type="ECO:0000313" key="2">
    <source>
        <dbReference type="Proteomes" id="UP000015729"/>
    </source>
</evidence>
<accession>S6TJ42</accession>
<dbReference type="EMBL" id="AOKG01001864">
    <property type="protein sequence ID" value="EPN43634.1"/>
    <property type="molecule type" value="Genomic_DNA"/>
</dbReference>
<dbReference type="Proteomes" id="UP000015729">
    <property type="component" value="Unassembled WGS sequence"/>
</dbReference>
<dbReference type="AlphaFoldDB" id="S6TJ42"/>
<feature type="non-terminal residue" evidence="1">
    <location>
        <position position="1"/>
    </location>
</feature>
<sequence length="55" mass="5362">IAPEDALPAGAAQVATPAADQPLAVEPVAAAEDDDMLQKVLDNPILLGLIGGSAG</sequence>
<gene>
    <name evidence="1" type="ORF">A244_27405</name>
</gene>
<name>S6TJ42_PSESF</name>
<evidence type="ECO:0000313" key="1">
    <source>
        <dbReference type="EMBL" id="EPN43634.1"/>
    </source>
</evidence>
<dbReference type="PATRIC" id="fig|1194404.4.peg.5650"/>
<protein>
    <submittedName>
        <fullName evidence="1">LysM domain-containing protein</fullName>
    </submittedName>
</protein>
<reference evidence="1 2" key="1">
    <citation type="journal article" date="2013" name="PLoS Pathog.">
        <title>Genomic analysis of the Kiwifruit pathogen Pseudomonas syringae pv. actinidiae provides insight into the origins of an emergent plant disease.</title>
        <authorList>
            <person name="McCann H.C."/>
            <person name="Rikkerink E.H."/>
            <person name="Bertels F."/>
            <person name="Fiers M."/>
            <person name="Lu A."/>
            <person name="Rees-George J."/>
            <person name="Andersen M.T."/>
            <person name="Gleave A.P."/>
            <person name="Haubold B."/>
            <person name="Wohlers M.W."/>
            <person name="Guttman D.S."/>
            <person name="Wang P.W."/>
            <person name="Straub C."/>
            <person name="Vanneste J.L."/>
            <person name="Rainey P.B."/>
            <person name="Templeton M.D."/>
        </authorList>
    </citation>
    <scope>NUCLEOTIDE SEQUENCE [LARGE SCALE GENOMIC DNA]</scope>
    <source>
        <strain evidence="1 2">ICMP 18807</strain>
    </source>
</reference>
<proteinExistence type="predicted"/>
<organism evidence="1 2">
    <name type="scientific">Pseudomonas syringae pv. actinidiae ICMP 18807</name>
    <dbReference type="NCBI Taxonomy" id="1194404"/>
    <lineage>
        <taxon>Bacteria</taxon>
        <taxon>Pseudomonadati</taxon>
        <taxon>Pseudomonadota</taxon>
        <taxon>Gammaproteobacteria</taxon>
        <taxon>Pseudomonadales</taxon>
        <taxon>Pseudomonadaceae</taxon>
        <taxon>Pseudomonas</taxon>
        <taxon>Pseudomonas syringae</taxon>
    </lineage>
</organism>